<dbReference type="PANTHER" id="PTHR15294">
    <property type="entry name" value="RETINOVIN-RELATED"/>
    <property type="match status" value="1"/>
</dbReference>
<feature type="domain" description="USP" evidence="2">
    <location>
        <begin position="200"/>
        <end position="468"/>
    </location>
</feature>
<reference evidence="3" key="1">
    <citation type="journal article" date="2023" name="Mol. Biol. Evol.">
        <title>Third-Generation Sequencing Reveals the Adaptive Role of the Epigenome in Three Deep-Sea Polychaetes.</title>
        <authorList>
            <person name="Perez M."/>
            <person name="Aroh O."/>
            <person name="Sun Y."/>
            <person name="Lan Y."/>
            <person name="Juniper S.K."/>
            <person name="Young C.R."/>
            <person name="Angers B."/>
            <person name="Qian P.Y."/>
        </authorList>
    </citation>
    <scope>NUCLEOTIDE SEQUENCE</scope>
    <source>
        <strain evidence="3">P08H-3</strain>
    </source>
</reference>
<dbReference type="Proteomes" id="UP001208570">
    <property type="component" value="Unassembled WGS sequence"/>
</dbReference>
<organism evidence="3 4">
    <name type="scientific">Paralvinella palmiformis</name>
    <dbReference type="NCBI Taxonomy" id="53620"/>
    <lineage>
        <taxon>Eukaryota</taxon>
        <taxon>Metazoa</taxon>
        <taxon>Spiralia</taxon>
        <taxon>Lophotrochozoa</taxon>
        <taxon>Annelida</taxon>
        <taxon>Polychaeta</taxon>
        <taxon>Sedentaria</taxon>
        <taxon>Canalipalpata</taxon>
        <taxon>Terebellida</taxon>
        <taxon>Terebelliformia</taxon>
        <taxon>Alvinellidae</taxon>
        <taxon>Paralvinella</taxon>
    </lineage>
</organism>
<dbReference type="GO" id="GO:0015030">
    <property type="term" value="C:Cajal body"/>
    <property type="evidence" value="ECO:0007669"/>
    <property type="project" value="TreeGrafter"/>
</dbReference>
<dbReference type="PROSITE" id="PS50235">
    <property type="entry name" value="USP_3"/>
    <property type="match status" value="1"/>
</dbReference>
<accession>A0AAD9K6J8</accession>
<proteinExistence type="predicted"/>
<evidence type="ECO:0000313" key="4">
    <source>
        <dbReference type="Proteomes" id="UP001208570"/>
    </source>
</evidence>
<evidence type="ECO:0000313" key="3">
    <source>
        <dbReference type="EMBL" id="KAK2165811.1"/>
    </source>
</evidence>
<feature type="region of interest" description="Disordered" evidence="1">
    <location>
        <begin position="768"/>
        <end position="802"/>
    </location>
</feature>
<feature type="region of interest" description="Disordered" evidence="1">
    <location>
        <begin position="571"/>
        <end position="606"/>
    </location>
</feature>
<dbReference type="InterPro" id="IPR028889">
    <property type="entry name" value="USP"/>
</dbReference>
<comment type="caution">
    <text evidence="3">The sequence shown here is derived from an EMBL/GenBank/DDBJ whole genome shotgun (WGS) entry which is preliminary data.</text>
</comment>
<dbReference type="Pfam" id="PF15499">
    <property type="entry name" value="Peptidase_C98"/>
    <property type="match status" value="1"/>
</dbReference>
<name>A0AAD9K6J8_9ANNE</name>
<dbReference type="SUPFAM" id="SSF54001">
    <property type="entry name" value="Cysteine proteinases"/>
    <property type="match status" value="1"/>
</dbReference>
<dbReference type="GO" id="GO:0030576">
    <property type="term" value="P:Cajal body organization"/>
    <property type="evidence" value="ECO:0007669"/>
    <property type="project" value="InterPro"/>
</dbReference>
<protein>
    <recommendedName>
        <fullName evidence="2">USP domain-containing protein</fullName>
    </recommendedName>
</protein>
<dbReference type="AlphaFoldDB" id="A0AAD9K6J8"/>
<dbReference type="EMBL" id="JAODUP010000045">
    <property type="protein sequence ID" value="KAK2165811.1"/>
    <property type="molecule type" value="Genomic_DNA"/>
</dbReference>
<keyword evidence="4" id="KW-1185">Reference proteome</keyword>
<dbReference type="CDD" id="cd02257">
    <property type="entry name" value="Peptidase_C19"/>
    <property type="match status" value="1"/>
</dbReference>
<dbReference type="GO" id="GO:0016926">
    <property type="term" value="P:protein desumoylation"/>
    <property type="evidence" value="ECO:0007669"/>
    <property type="project" value="TreeGrafter"/>
</dbReference>
<gene>
    <name evidence="3" type="ORF">LSH36_45g10027</name>
</gene>
<sequence length="1088" mass="122186">MFDGDSLTVMSDSVNTSSKTKLCPLCKATGKTNKLRLYQINLTEAVLLCTGEKCTYPMGIEPSQNIIFLRDAASATFSKKLKVQASPFCFEKQLKSGKGQTPHCVASKLSENLKSSPSMKGSYSTTDKSISGGLMLSKHLTDVKKYRYLAKTNRKNDRFKSYVAEVKNLHEGSSDTTTGISDHIKMSDHELSVKNGCMYPQWYHQGLYCWLTALLNLLVHSRQLQRRTQLNHTKSDLLRLINKYNLVQKLCKQAISKSSQQKQSMFDRAEQILEEETSHLIQDKAAYIDKKKVQTVSGLKSLLDCEPSHLRKTWMIKGSVSTFCHQCYRQNNNSIEMPILMLSKLQKDFTMSDIEEAQQLCDNCSSHSASIRTTINHYPLVLFVHCMHGIQGSSVTGYDFNTANGALYRLKGIIQHGKETGRYVTWIRDMKSGVWMECNNQKNNLCSFSVQNLDFPLTEARIMMWESQEMKSSHQAICATGIPGDGQVISKICSDSSKIQDDVSVHRKLDYVTCTPKEQTHNILPSPSIRSYHDAVEHDVTQLVNGVSKKETDSIVNSSNHFVPGLGISKLITSDDPENSETRLPVKSSQTNWYKSNRGKGQPVNNVSTTKLQSAHLQRIQQMRTKFLKDKDQFQNRRQTMDCGIYSAVTPVISHGNVPSATDCHSSSYQCHSMSRHVTEPVQQSSQVDSAKTMEGQYSMKKSENESLKLQNSVLDKVLKYLPKGARSKLSFIDIEQRSNPEKTKLRNRSGVSFQGYVPKCSVIKKQHCPSGEERMPLSQKDGANPKAKNTLQKQPDKPKLLSESCDYRSSKLRLSISPCRGNVEYMTKLSPLKKRMKRTAEISDQTITRQELTVSNKRKGDCLSPVIIKRHTSFPVIKPIRYNNEEVVCSNNEANTEDWMSQPENIRSNCDKAELTKSFKESDYDVSNSQYGLSELETAIFQQGSTWIDENSANVFGLEEVGHSADFPVLNHFTTSSVSAEADKSKDLSVTSWIQPTFSDQSFISRSPCVPATFIPCGEPMISSQSFTTQSLQYLGMEFSGFLSPVKKGNQLSSEQNVLFSQSPSNSPESVAGIPFLLNGRTKVQWS</sequence>
<dbReference type="GO" id="GO:0032183">
    <property type="term" value="F:SUMO binding"/>
    <property type="evidence" value="ECO:0007669"/>
    <property type="project" value="InterPro"/>
</dbReference>
<evidence type="ECO:0000259" key="2">
    <source>
        <dbReference type="PROSITE" id="PS50235"/>
    </source>
</evidence>
<dbReference type="InterPro" id="IPR033505">
    <property type="entry name" value="USPL1"/>
</dbReference>
<evidence type="ECO:0000256" key="1">
    <source>
        <dbReference type="SAM" id="MobiDB-lite"/>
    </source>
</evidence>
<dbReference type="InterPro" id="IPR028890">
    <property type="entry name" value="Peptidase_C98"/>
</dbReference>
<dbReference type="PANTHER" id="PTHR15294:SF3">
    <property type="entry name" value="SUMO-SPECIFIC ISOPEPTIDASE USPL1"/>
    <property type="match status" value="1"/>
</dbReference>
<dbReference type="InterPro" id="IPR038765">
    <property type="entry name" value="Papain-like_cys_pep_sf"/>
</dbReference>